<feature type="compositionally biased region" description="Polar residues" evidence="4">
    <location>
        <begin position="607"/>
        <end position="617"/>
    </location>
</feature>
<evidence type="ECO:0000313" key="9">
    <source>
        <dbReference type="Proteomes" id="UP000661112"/>
    </source>
</evidence>
<accession>A0ABR8CZS6</accession>
<dbReference type="Proteomes" id="UP000661112">
    <property type="component" value="Unassembled WGS sequence"/>
</dbReference>
<evidence type="ECO:0000313" key="8">
    <source>
        <dbReference type="EMBL" id="MBD2500172.1"/>
    </source>
</evidence>
<feature type="region of interest" description="Disordered" evidence="4">
    <location>
        <begin position="595"/>
        <end position="618"/>
    </location>
</feature>
<dbReference type="InterPro" id="IPR029035">
    <property type="entry name" value="DHS-like_NAD/FAD-binding_dom"/>
</dbReference>
<dbReference type="Gene3D" id="3.40.50.970">
    <property type="match status" value="2"/>
</dbReference>
<dbReference type="CDD" id="cd00568">
    <property type="entry name" value="TPP_enzymes"/>
    <property type="match status" value="1"/>
</dbReference>
<evidence type="ECO:0000256" key="4">
    <source>
        <dbReference type="SAM" id="MobiDB-lite"/>
    </source>
</evidence>
<dbReference type="InterPro" id="IPR029061">
    <property type="entry name" value="THDP-binding"/>
</dbReference>
<evidence type="ECO:0000259" key="7">
    <source>
        <dbReference type="Pfam" id="PF02776"/>
    </source>
</evidence>
<evidence type="ECO:0000256" key="3">
    <source>
        <dbReference type="RuleBase" id="RU362132"/>
    </source>
</evidence>
<evidence type="ECO:0000256" key="1">
    <source>
        <dbReference type="ARBA" id="ARBA00007812"/>
    </source>
</evidence>
<keyword evidence="9" id="KW-1185">Reference proteome</keyword>
<name>A0ABR8CZS6_9NOST</name>
<keyword evidence="2 3" id="KW-0786">Thiamine pyrophosphate</keyword>
<feature type="domain" description="Thiamine pyrophosphate enzyme central" evidence="5">
    <location>
        <begin position="256"/>
        <end position="386"/>
    </location>
</feature>
<organism evidence="8 9">
    <name type="scientific">Anabaena azotica FACHB-119</name>
    <dbReference type="NCBI Taxonomy" id="947527"/>
    <lineage>
        <taxon>Bacteria</taxon>
        <taxon>Bacillati</taxon>
        <taxon>Cyanobacteriota</taxon>
        <taxon>Cyanophyceae</taxon>
        <taxon>Nostocales</taxon>
        <taxon>Nostocaceae</taxon>
        <taxon>Anabaena</taxon>
        <taxon>Anabaena azotica</taxon>
    </lineage>
</organism>
<feature type="domain" description="Thiamine pyrophosphate enzyme N-terminal TPP-binding" evidence="7">
    <location>
        <begin position="57"/>
        <end position="167"/>
    </location>
</feature>
<dbReference type="Pfam" id="PF00205">
    <property type="entry name" value="TPP_enzyme_M"/>
    <property type="match status" value="1"/>
</dbReference>
<evidence type="ECO:0000259" key="5">
    <source>
        <dbReference type="Pfam" id="PF00205"/>
    </source>
</evidence>
<dbReference type="InterPro" id="IPR045229">
    <property type="entry name" value="TPP_enz"/>
</dbReference>
<dbReference type="EMBL" id="JACJSG010000006">
    <property type="protein sequence ID" value="MBD2500172.1"/>
    <property type="molecule type" value="Genomic_DNA"/>
</dbReference>
<dbReference type="NCBIfam" id="NF035923">
    <property type="entry name" value="TPP_ScyA"/>
    <property type="match status" value="1"/>
</dbReference>
<dbReference type="InterPro" id="IPR012001">
    <property type="entry name" value="Thiamin_PyroP_enz_TPP-bd_dom"/>
</dbReference>
<reference evidence="8 9" key="1">
    <citation type="journal article" date="2020" name="ISME J.">
        <title>Comparative genomics reveals insights into cyanobacterial evolution and habitat adaptation.</title>
        <authorList>
            <person name="Chen M.Y."/>
            <person name="Teng W.K."/>
            <person name="Zhao L."/>
            <person name="Hu C.X."/>
            <person name="Zhou Y.K."/>
            <person name="Han B.P."/>
            <person name="Song L.R."/>
            <person name="Shu W.S."/>
        </authorList>
    </citation>
    <scope>NUCLEOTIDE SEQUENCE [LARGE SCALE GENOMIC DNA]</scope>
    <source>
        <strain evidence="8 9">FACHB-119</strain>
    </source>
</reference>
<dbReference type="RefSeq" id="WP_190468430.1">
    <property type="nucleotide sequence ID" value="NZ_JACJSG010000006.1"/>
</dbReference>
<dbReference type="CDD" id="cd07035">
    <property type="entry name" value="TPP_PYR_POX_like"/>
    <property type="match status" value="1"/>
</dbReference>
<evidence type="ECO:0000256" key="2">
    <source>
        <dbReference type="ARBA" id="ARBA00023052"/>
    </source>
</evidence>
<evidence type="ECO:0000259" key="6">
    <source>
        <dbReference type="Pfam" id="PF02775"/>
    </source>
</evidence>
<dbReference type="SUPFAM" id="SSF52518">
    <property type="entry name" value="Thiamin diphosphate-binding fold (THDP-binding)"/>
    <property type="match status" value="2"/>
</dbReference>
<dbReference type="PANTHER" id="PTHR18968:SF13">
    <property type="entry name" value="ACETOLACTATE SYNTHASE CATALYTIC SUBUNIT, MITOCHONDRIAL"/>
    <property type="match status" value="1"/>
</dbReference>
<protein>
    <submittedName>
        <fullName evidence="8">Scytonemin biosynthesis protein ScyA</fullName>
    </submittedName>
</protein>
<comment type="caution">
    <text evidence="8">The sequence shown here is derived from an EMBL/GenBank/DDBJ whole genome shotgun (WGS) entry which is preliminary data.</text>
</comment>
<dbReference type="Pfam" id="PF02775">
    <property type="entry name" value="TPP_enzyme_C"/>
    <property type="match status" value="1"/>
</dbReference>
<comment type="similarity">
    <text evidence="1 3">Belongs to the TPP enzyme family.</text>
</comment>
<dbReference type="Gene3D" id="3.40.50.1220">
    <property type="entry name" value="TPP-binding domain"/>
    <property type="match status" value="1"/>
</dbReference>
<sequence>MSQKYTDANSQILTGELYKELPTDSSQYVESLSHDSRELNDIEVKPLFAQQANSTVSVAEAIVQMLVNLGVSGAFGVAGGAMASLWNALSNSALQVLNFRHEAGAAFAAAEAYFANNHPTVVFTTAGPGITNALTGLFAARGEGAKVILLSACTSSPQRGRWAIQETSSYTLPNGGIFTSGVLFNYAITLESAAQLPQIFRKLALGLAQPGGFVAHISIPTGVQTSLVEGISWPELNVADYRVTAHKEKIAKSAELLSSEPFAIWVGFGARHAAAEIRQLAERTGAAVFCSPRGKGIFPENHPQFVGVTGLGGDASVITYMEEQTPARTLVLGTRLGEPTSFWSPTMIPAKGFVHVDIDPEVPGVAYPHANTFSIQADIKTYLQDLLQYFPATPHTGRLSLPRPQLDPIPDGADYPVRPEVLMAAIQKIVVEGSDAIVLAECGNSFTWSTHCLRFNEANRYRVSTGVGAMGHAATGVVGAAQARNGKAVAIVGDGAMLMNNEISTAVKYKIPAIWIVLNDARYNMCYQGMKVLGLKGADAEIPPANFAMIARGMGADGIAVLNESDLEAALKQAIAADGPFVVDVIIDADRPAPSGGRNKSLAAQGVKSTTNGNGKSAATKHISFPLV</sequence>
<dbReference type="SUPFAM" id="SSF52467">
    <property type="entry name" value="DHS-like NAD/FAD-binding domain"/>
    <property type="match status" value="1"/>
</dbReference>
<dbReference type="InterPro" id="IPR012000">
    <property type="entry name" value="Thiamin_PyroP_enz_cen_dom"/>
</dbReference>
<dbReference type="Pfam" id="PF02776">
    <property type="entry name" value="TPP_enzyme_N"/>
    <property type="match status" value="1"/>
</dbReference>
<proteinExistence type="inferred from homology"/>
<feature type="domain" description="Thiamine pyrophosphate enzyme TPP-binding" evidence="6">
    <location>
        <begin position="442"/>
        <end position="585"/>
    </location>
</feature>
<dbReference type="PANTHER" id="PTHR18968">
    <property type="entry name" value="THIAMINE PYROPHOSPHATE ENZYMES"/>
    <property type="match status" value="1"/>
</dbReference>
<dbReference type="InterPro" id="IPR011766">
    <property type="entry name" value="TPP_enzyme_TPP-bd"/>
</dbReference>
<gene>
    <name evidence="8" type="primary">scyA</name>
    <name evidence="8" type="ORF">H6G83_05980</name>
</gene>